<organism evidence="1 2">
    <name type="scientific">Malus domestica</name>
    <name type="common">Apple</name>
    <name type="synonym">Pyrus malus</name>
    <dbReference type="NCBI Taxonomy" id="3750"/>
    <lineage>
        <taxon>Eukaryota</taxon>
        <taxon>Viridiplantae</taxon>
        <taxon>Streptophyta</taxon>
        <taxon>Embryophyta</taxon>
        <taxon>Tracheophyta</taxon>
        <taxon>Spermatophyta</taxon>
        <taxon>Magnoliopsida</taxon>
        <taxon>eudicotyledons</taxon>
        <taxon>Gunneridae</taxon>
        <taxon>Pentapetalae</taxon>
        <taxon>rosids</taxon>
        <taxon>fabids</taxon>
        <taxon>Rosales</taxon>
        <taxon>Rosaceae</taxon>
        <taxon>Amygdaloideae</taxon>
        <taxon>Maleae</taxon>
        <taxon>Malus</taxon>
    </lineage>
</organism>
<protein>
    <submittedName>
        <fullName evidence="1">Uncharacterized protein</fullName>
    </submittedName>
</protein>
<dbReference type="Proteomes" id="UP000290289">
    <property type="component" value="Chromosome 10"/>
</dbReference>
<name>A0A498IYW2_MALDO</name>
<reference evidence="1 2" key="1">
    <citation type="submission" date="2018-10" db="EMBL/GenBank/DDBJ databases">
        <title>A high-quality apple genome assembly.</title>
        <authorList>
            <person name="Hu J."/>
        </authorList>
    </citation>
    <scope>NUCLEOTIDE SEQUENCE [LARGE SCALE GENOMIC DNA]</scope>
    <source>
        <strain evidence="2">cv. HFTH1</strain>
        <tissue evidence="1">Young leaf</tissue>
    </source>
</reference>
<dbReference type="STRING" id="3750.A0A498IYW2"/>
<keyword evidence="2" id="KW-1185">Reference proteome</keyword>
<proteinExistence type="predicted"/>
<dbReference type="EMBL" id="RDQH01000336">
    <property type="protein sequence ID" value="RXH87515.1"/>
    <property type="molecule type" value="Genomic_DNA"/>
</dbReference>
<dbReference type="AlphaFoldDB" id="A0A498IYW2"/>
<sequence>MKEIQQEMLSNRHARVPVSTSVAEADTSISTAQVKSSPVSVATVVATGDVQMAIPSGSSPLPFFGRKSQWREDFNNLSAQDFDSSVDGVPIQETLQEATDGVTGKKITDIAVEEKSVDREPITHENKLEAKDAFKALIQSTNIGSD</sequence>
<gene>
    <name evidence="1" type="ORF">DVH24_034415</name>
</gene>
<evidence type="ECO:0000313" key="1">
    <source>
        <dbReference type="EMBL" id="RXH87515.1"/>
    </source>
</evidence>
<comment type="caution">
    <text evidence="1">The sequence shown here is derived from an EMBL/GenBank/DDBJ whole genome shotgun (WGS) entry which is preliminary data.</text>
</comment>
<accession>A0A498IYW2</accession>
<evidence type="ECO:0000313" key="2">
    <source>
        <dbReference type="Proteomes" id="UP000290289"/>
    </source>
</evidence>